<feature type="transmembrane region" description="Helical" evidence="9">
    <location>
        <begin position="199"/>
        <end position="218"/>
    </location>
</feature>
<keyword evidence="5 9" id="KW-1133">Transmembrane helix</keyword>
<feature type="compositionally biased region" description="Low complexity" evidence="8">
    <location>
        <begin position="680"/>
        <end position="691"/>
    </location>
</feature>
<keyword evidence="7" id="KW-0175">Coiled coil</keyword>
<keyword evidence="6 9" id="KW-0472">Membrane</keyword>
<feature type="coiled-coil region" evidence="7">
    <location>
        <begin position="709"/>
        <end position="736"/>
    </location>
</feature>
<comment type="similarity">
    <text evidence="2">Belongs to the Ca(2+):cation antiporter (CaCA) (TC 2.A.19) family.</text>
</comment>
<comment type="caution">
    <text evidence="11">The sequence shown here is derived from an EMBL/GenBank/DDBJ whole genome shotgun (WGS) entry which is preliminary data.</text>
</comment>
<keyword evidence="3" id="KW-0813">Transport</keyword>
<dbReference type="PANTHER" id="PTHR12266:SF0">
    <property type="entry name" value="MITOCHONDRIAL SODIUM_CALCIUM EXCHANGER PROTEIN"/>
    <property type="match status" value="1"/>
</dbReference>
<evidence type="ECO:0000256" key="2">
    <source>
        <dbReference type="ARBA" id="ARBA00008170"/>
    </source>
</evidence>
<dbReference type="OMA" id="ARAHFHI"/>
<feature type="region of interest" description="Disordered" evidence="8">
    <location>
        <begin position="302"/>
        <end position="348"/>
    </location>
</feature>
<dbReference type="GO" id="GO:0008324">
    <property type="term" value="F:monoatomic cation transmembrane transporter activity"/>
    <property type="evidence" value="ECO:0007669"/>
    <property type="project" value="TreeGrafter"/>
</dbReference>
<feature type="compositionally biased region" description="Basic and acidic residues" evidence="8">
    <location>
        <begin position="502"/>
        <end position="516"/>
    </location>
</feature>
<evidence type="ECO:0000313" key="11">
    <source>
        <dbReference type="EMBL" id="EIW83896.1"/>
    </source>
</evidence>
<feature type="region of interest" description="Disordered" evidence="8">
    <location>
        <begin position="631"/>
        <end position="703"/>
    </location>
</feature>
<feature type="transmembrane region" description="Helical" evidence="9">
    <location>
        <begin position="921"/>
        <end position="941"/>
    </location>
</feature>
<evidence type="ECO:0000259" key="10">
    <source>
        <dbReference type="Pfam" id="PF01699"/>
    </source>
</evidence>
<dbReference type="InterPro" id="IPR051359">
    <property type="entry name" value="CaCA_antiporter"/>
</dbReference>
<feature type="transmembrane region" description="Helical" evidence="9">
    <location>
        <begin position="870"/>
        <end position="901"/>
    </location>
</feature>
<dbReference type="GeneID" id="19204873"/>
<evidence type="ECO:0000256" key="3">
    <source>
        <dbReference type="ARBA" id="ARBA00022448"/>
    </source>
</evidence>
<proteinExistence type="inferred from homology"/>
<feature type="region of interest" description="Disordered" evidence="8">
    <location>
        <begin position="405"/>
        <end position="569"/>
    </location>
</feature>
<name>A0A5M3MXY6_CONPW</name>
<dbReference type="InterPro" id="IPR004837">
    <property type="entry name" value="NaCa_Exmemb"/>
</dbReference>
<comment type="subcellular location">
    <subcellularLocation>
        <location evidence="1">Membrane</location>
        <topology evidence="1">Multi-pass membrane protein</topology>
    </subcellularLocation>
</comment>
<dbReference type="GO" id="GO:0006874">
    <property type="term" value="P:intracellular calcium ion homeostasis"/>
    <property type="evidence" value="ECO:0007669"/>
    <property type="project" value="TreeGrafter"/>
</dbReference>
<dbReference type="Gene3D" id="1.20.1420.30">
    <property type="entry name" value="NCX, central ion-binding region"/>
    <property type="match status" value="2"/>
</dbReference>
<feature type="transmembrane region" description="Helical" evidence="9">
    <location>
        <begin position="948"/>
        <end position="968"/>
    </location>
</feature>
<feature type="compositionally biased region" description="Low complexity" evidence="8">
    <location>
        <begin position="551"/>
        <end position="567"/>
    </location>
</feature>
<feature type="transmembrane region" description="Helical" evidence="9">
    <location>
        <begin position="96"/>
        <end position="116"/>
    </location>
</feature>
<feature type="compositionally biased region" description="Acidic residues" evidence="8">
    <location>
        <begin position="482"/>
        <end position="501"/>
    </location>
</feature>
<dbReference type="PANTHER" id="PTHR12266">
    <property type="entry name" value="NA+/CA2+ K+ INDEPENDENT EXCHANGER"/>
    <property type="match status" value="1"/>
</dbReference>
<feature type="compositionally biased region" description="Polar residues" evidence="8">
    <location>
        <begin position="320"/>
        <end position="333"/>
    </location>
</feature>
<evidence type="ECO:0000256" key="8">
    <source>
        <dbReference type="SAM" id="MobiDB-lite"/>
    </source>
</evidence>
<feature type="domain" description="Sodium/calcium exchanger membrane region" evidence="10">
    <location>
        <begin position="103"/>
        <end position="242"/>
    </location>
</feature>
<feature type="transmembrane region" description="Helical" evidence="9">
    <location>
        <begin position="776"/>
        <end position="798"/>
    </location>
</feature>
<accession>A0A5M3MXY6</accession>
<evidence type="ECO:0000256" key="7">
    <source>
        <dbReference type="SAM" id="Coils"/>
    </source>
</evidence>
<evidence type="ECO:0000256" key="1">
    <source>
        <dbReference type="ARBA" id="ARBA00004141"/>
    </source>
</evidence>
<feature type="transmembrane region" description="Helical" evidence="9">
    <location>
        <begin position="171"/>
        <end position="192"/>
    </location>
</feature>
<dbReference type="AlphaFoldDB" id="A0A5M3MXY6"/>
<organism evidence="11 12">
    <name type="scientific">Coniophora puteana (strain RWD-64-598)</name>
    <name type="common">Brown rot fungus</name>
    <dbReference type="NCBI Taxonomy" id="741705"/>
    <lineage>
        <taxon>Eukaryota</taxon>
        <taxon>Fungi</taxon>
        <taxon>Dikarya</taxon>
        <taxon>Basidiomycota</taxon>
        <taxon>Agaricomycotina</taxon>
        <taxon>Agaricomycetes</taxon>
        <taxon>Agaricomycetidae</taxon>
        <taxon>Boletales</taxon>
        <taxon>Coniophorineae</taxon>
        <taxon>Coniophoraceae</taxon>
        <taxon>Coniophora</taxon>
    </lineage>
</organism>
<keyword evidence="4 9" id="KW-0812">Transmembrane</keyword>
<dbReference type="OrthoDB" id="407410at2759"/>
<evidence type="ECO:0000256" key="4">
    <source>
        <dbReference type="ARBA" id="ARBA00022692"/>
    </source>
</evidence>
<dbReference type="KEGG" id="cput:CONPUDRAFT_163158"/>
<feature type="compositionally biased region" description="Low complexity" evidence="8">
    <location>
        <begin position="336"/>
        <end position="348"/>
    </location>
</feature>
<dbReference type="Pfam" id="PF01699">
    <property type="entry name" value="Na_Ca_ex"/>
    <property type="match status" value="2"/>
</dbReference>
<feature type="compositionally biased region" description="Polar residues" evidence="8">
    <location>
        <begin position="425"/>
        <end position="434"/>
    </location>
</feature>
<dbReference type="InterPro" id="IPR044880">
    <property type="entry name" value="NCX_ion-bd_dom_sf"/>
</dbReference>
<feature type="domain" description="Sodium/calcium exchanger membrane region" evidence="10">
    <location>
        <begin position="816"/>
        <end position="965"/>
    </location>
</feature>
<feature type="transmembrane region" description="Helical" evidence="9">
    <location>
        <begin position="224"/>
        <end position="247"/>
    </location>
</feature>
<reference evidence="12" key="1">
    <citation type="journal article" date="2012" name="Science">
        <title>The Paleozoic origin of enzymatic lignin decomposition reconstructed from 31 fungal genomes.</title>
        <authorList>
            <person name="Floudas D."/>
            <person name="Binder M."/>
            <person name="Riley R."/>
            <person name="Barry K."/>
            <person name="Blanchette R.A."/>
            <person name="Henrissat B."/>
            <person name="Martinez A.T."/>
            <person name="Otillar R."/>
            <person name="Spatafora J.W."/>
            <person name="Yadav J.S."/>
            <person name="Aerts A."/>
            <person name="Benoit I."/>
            <person name="Boyd A."/>
            <person name="Carlson A."/>
            <person name="Copeland A."/>
            <person name="Coutinho P.M."/>
            <person name="de Vries R.P."/>
            <person name="Ferreira P."/>
            <person name="Findley K."/>
            <person name="Foster B."/>
            <person name="Gaskell J."/>
            <person name="Glotzer D."/>
            <person name="Gorecki P."/>
            <person name="Heitman J."/>
            <person name="Hesse C."/>
            <person name="Hori C."/>
            <person name="Igarashi K."/>
            <person name="Jurgens J.A."/>
            <person name="Kallen N."/>
            <person name="Kersten P."/>
            <person name="Kohler A."/>
            <person name="Kuees U."/>
            <person name="Kumar T.K.A."/>
            <person name="Kuo A."/>
            <person name="LaButti K."/>
            <person name="Larrondo L.F."/>
            <person name="Lindquist E."/>
            <person name="Ling A."/>
            <person name="Lombard V."/>
            <person name="Lucas S."/>
            <person name="Lundell T."/>
            <person name="Martin R."/>
            <person name="McLaughlin D.J."/>
            <person name="Morgenstern I."/>
            <person name="Morin E."/>
            <person name="Murat C."/>
            <person name="Nagy L.G."/>
            <person name="Nolan M."/>
            <person name="Ohm R.A."/>
            <person name="Patyshakuliyeva A."/>
            <person name="Rokas A."/>
            <person name="Ruiz-Duenas F.J."/>
            <person name="Sabat G."/>
            <person name="Salamov A."/>
            <person name="Samejima M."/>
            <person name="Schmutz J."/>
            <person name="Slot J.C."/>
            <person name="St John F."/>
            <person name="Stenlid J."/>
            <person name="Sun H."/>
            <person name="Sun S."/>
            <person name="Syed K."/>
            <person name="Tsang A."/>
            <person name="Wiebenga A."/>
            <person name="Young D."/>
            <person name="Pisabarro A."/>
            <person name="Eastwood D.C."/>
            <person name="Martin F."/>
            <person name="Cullen D."/>
            <person name="Grigoriev I.V."/>
            <person name="Hibbett D.S."/>
        </authorList>
    </citation>
    <scope>NUCLEOTIDE SEQUENCE [LARGE SCALE GENOMIC DNA]</scope>
    <source>
        <strain evidence="12">RWD-64-598 SS2</strain>
    </source>
</reference>
<keyword evidence="12" id="KW-1185">Reference proteome</keyword>
<feature type="transmembrane region" description="Helical" evidence="9">
    <location>
        <begin position="835"/>
        <end position="858"/>
    </location>
</feature>
<gene>
    <name evidence="11" type="ORF">CONPUDRAFT_163158</name>
</gene>
<sequence>MANGAARLLFVAALVINVVLWSHSRHTQFHSETRSIPGLLKRSLDDLAVESICEPLAHDSSAQCAHVTSVCPSSETVLSIPYLQLYFCASLPSRPFLFAALLTWLAFLFSTLGIAASDFFTPNLASLASLLGLDENVAGVTFLAFGNASPDVFSTFSALHASAGGLALGELLGAASFIVSVVVGAMALVRPFRVPRAPFFRDVGFFAAAVITLLAILWDGHLHAWEAGFLAFLYVIYATVVIVGSWWTRRRERRRLREMLARAEYGEEDAPVLDAYDDDRNEPTITPLTLVAPTPSRLRALSAPSPPGSLLQPPARGQDLSASTPGLTLQTHFEGSRSPSRTPSPAPLSAVGMPSFSLVRALEFREVVASLRDRAAAPGLAAFDRHNSIHSHSTHTGLVAGHSPLTPGSPLAHTSGVYSHGHSPLTPSQRQSPQHAWRYPLRTGSGTERERETDPWHVALASGPDAVPLRERTPTPRVELSVPEDVEREGELSAEESVDGGELERSLLTVRDEAFHRRSPSPPTIPSLPSIAHTPASPHAPHLPDTEHEPPASFSLSIPSSPSKSKSGLTTREQIVYALKGTYRVLCPSLQRLRHKTLIAQAASILAAPAMLALTLTLPVVVLPPAHELHEKPAPGAPQLPDDADMRLTAPPRADGSPPGDIEQQQPRPHLHRRSRSQRSHLGVPGSPVSGRSGGTGNASASGREYGAYADEAEEIEAERAMLADAEEAMAHAHERGVDGEMVMHEGQFNRWLVAAQCTCGPLFCLVVLFNGSSALPWLLVAAAVAGVAVGSLVIAFGHGPDAGTTKTARMVRCAAGFAVAIVWIMAIADEVVNVLRTFGFIFGLSDAIIGLTIFAIGNSLADLVANTSVAVFAPIMGFSACFGGPMLNILLGIGLSGLYVTSADPTLNGGPLQLPLTPTLLSSALGLLVLLGATLVWVPLHGFWISRMWGAILVGAYAVLMAVNVLVELKFDDA</sequence>
<dbReference type="EMBL" id="JH711575">
    <property type="protein sequence ID" value="EIW83896.1"/>
    <property type="molecule type" value="Genomic_DNA"/>
</dbReference>
<feature type="transmembrane region" description="Helical" evidence="9">
    <location>
        <begin position="810"/>
        <end position="829"/>
    </location>
</feature>
<dbReference type="RefSeq" id="XP_007765753.1">
    <property type="nucleotide sequence ID" value="XM_007767563.1"/>
</dbReference>
<evidence type="ECO:0000256" key="9">
    <source>
        <dbReference type="SAM" id="Phobius"/>
    </source>
</evidence>
<feature type="compositionally biased region" description="Basic residues" evidence="8">
    <location>
        <begin position="669"/>
        <end position="679"/>
    </location>
</feature>
<dbReference type="Proteomes" id="UP000053558">
    <property type="component" value="Unassembled WGS sequence"/>
</dbReference>
<dbReference type="GO" id="GO:0016020">
    <property type="term" value="C:membrane"/>
    <property type="evidence" value="ECO:0007669"/>
    <property type="project" value="UniProtKB-SubCell"/>
</dbReference>
<feature type="transmembrane region" description="Helical" evidence="9">
    <location>
        <begin position="6"/>
        <end position="24"/>
    </location>
</feature>
<evidence type="ECO:0000256" key="5">
    <source>
        <dbReference type="ARBA" id="ARBA00022989"/>
    </source>
</evidence>
<evidence type="ECO:0000256" key="6">
    <source>
        <dbReference type="ARBA" id="ARBA00023136"/>
    </source>
</evidence>
<feature type="transmembrane region" description="Helical" evidence="9">
    <location>
        <begin position="752"/>
        <end position="770"/>
    </location>
</feature>
<evidence type="ECO:0000313" key="12">
    <source>
        <dbReference type="Proteomes" id="UP000053558"/>
    </source>
</evidence>
<protein>
    <recommendedName>
        <fullName evidence="10">Sodium/calcium exchanger membrane region domain-containing protein</fullName>
    </recommendedName>
</protein>